<evidence type="ECO:0000313" key="6">
    <source>
        <dbReference type="Proteomes" id="UP001150830"/>
    </source>
</evidence>
<evidence type="ECO:0000256" key="2">
    <source>
        <dbReference type="ARBA" id="ARBA00022631"/>
    </source>
</evidence>
<dbReference type="InterPro" id="IPR024060">
    <property type="entry name" value="Ureidoglycolate_lyase_dom_sf"/>
</dbReference>
<gene>
    <name evidence="5" type="ORF">OUO13_14915</name>
</gene>
<comment type="caution">
    <text evidence="5">The sequence shown here is derived from an EMBL/GenBank/DDBJ whole genome shotgun (WGS) entry which is preliminary data.</text>
</comment>
<dbReference type="GO" id="GO:0004848">
    <property type="term" value="F:ureidoglycolate hydrolase activity"/>
    <property type="evidence" value="ECO:0007669"/>
    <property type="project" value="InterPro"/>
</dbReference>
<dbReference type="InterPro" id="IPR047233">
    <property type="entry name" value="UAH_cupin"/>
</dbReference>
<keyword evidence="3 5" id="KW-0456">Lyase</keyword>
<keyword evidence="6" id="KW-1185">Reference proteome</keyword>
<reference evidence="5" key="1">
    <citation type="submission" date="2022-11" db="EMBL/GenBank/DDBJ databases">
        <title>Parathalassolutuus dongxingensis gen. nov., sp. nov., a novel member of family Oceanospirillaceae isolated from a coastal shrimp pond in Guangxi, China.</title>
        <authorList>
            <person name="Chen H."/>
        </authorList>
    </citation>
    <scope>NUCLEOTIDE SEQUENCE</scope>
    <source>
        <strain evidence="5">G-43</strain>
    </source>
</reference>
<keyword evidence="2" id="KW-0659">Purine metabolism</keyword>
<evidence type="ECO:0000256" key="4">
    <source>
        <dbReference type="ARBA" id="ARBA00047684"/>
    </source>
</evidence>
<dbReference type="PANTHER" id="PTHR21221">
    <property type="entry name" value="UREIDOGLYCOLATE HYDROLASE"/>
    <property type="match status" value="1"/>
</dbReference>
<protein>
    <submittedName>
        <fullName evidence="5">Ureidoglycolate lyase</fullName>
    </submittedName>
</protein>
<dbReference type="InterPro" id="IPR011051">
    <property type="entry name" value="RmlC_Cupin_sf"/>
</dbReference>
<comment type="subunit">
    <text evidence="1">Homodimer.</text>
</comment>
<evidence type="ECO:0000313" key="5">
    <source>
        <dbReference type="EMBL" id="MCY0966478.1"/>
    </source>
</evidence>
<dbReference type="CDD" id="cd20298">
    <property type="entry name" value="cupin_UAH"/>
    <property type="match status" value="1"/>
</dbReference>
<evidence type="ECO:0000256" key="3">
    <source>
        <dbReference type="ARBA" id="ARBA00023239"/>
    </source>
</evidence>
<dbReference type="InterPro" id="IPR007247">
    <property type="entry name" value="Ureidogly_lyase"/>
</dbReference>
<dbReference type="NCBIfam" id="NF009932">
    <property type="entry name" value="PRK13395.1"/>
    <property type="match status" value="1"/>
</dbReference>
<dbReference type="SUPFAM" id="SSF51182">
    <property type="entry name" value="RmlC-like cupins"/>
    <property type="match status" value="1"/>
</dbReference>
<dbReference type="RefSeq" id="WP_283174687.1">
    <property type="nucleotide sequence ID" value="NZ_JAPNOA010000055.1"/>
</dbReference>
<dbReference type="EMBL" id="JAPNOA010000055">
    <property type="protein sequence ID" value="MCY0966478.1"/>
    <property type="molecule type" value="Genomic_DNA"/>
</dbReference>
<dbReference type="PANTHER" id="PTHR21221:SF1">
    <property type="entry name" value="UREIDOGLYCOLATE LYASE"/>
    <property type="match status" value="1"/>
</dbReference>
<dbReference type="AlphaFoldDB" id="A0A9X3EPI4"/>
<dbReference type="Proteomes" id="UP001150830">
    <property type="component" value="Unassembled WGS sequence"/>
</dbReference>
<comment type="catalytic activity">
    <reaction evidence="4">
        <text>(S)-ureidoglycolate = urea + glyoxylate</text>
        <dbReference type="Rhea" id="RHEA:11304"/>
        <dbReference type="ChEBI" id="CHEBI:16199"/>
        <dbReference type="ChEBI" id="CHEBI:36655"/>
        <dbReference type="ChEBI" id="CHEBI:57296"/>
        <dbReference type="EC" id="4.3.2.3"/>
    </reaction>
</comment>
<dbReference type="GO" id="GO:0006144">
    <property type="term" value="P:purine nucleobase metabolic process"/>
    <property type="evidence" value="ECO:0007669"/>
    <property type="project" value="UniProtKB-KW"/>
</dbReference>
<dbReference type="Gene3D" id="2.60.120.480">
    <property type="entry name" value="Ureidoglycolate hydrolase"/>
    <property type="match status" value="1"/>
</dbReference>
<dbReference type="GO" id="GO:0050385">
    <property type="term" value="F:ureidoglycolate lyase activity"/>
    <property type="evidence" value="ECO:0007669"/>
    <property type="project" value="UniProtKB-EC"/>
</dbReference>
<dbReference type="PIRSF" id="PIRSF017306">
    <property type="entry name" value="Ureidogly_hydro"/>
    <property type="match status" value="1"/>
</dbReference>
<accession>A0A9X3EPI4</accession>
<dbReference type="Pfam" id="PF04115">
    <property type="entry name" value="Ureidogly_lyase"/>
    <property type="match status" value="1"/>
</dbReference>
<dbReference type="GO" id="GO:0000256">
    <property type="term" value="P:allantoin catabolic process"/>
    <property type="evidence" value="ECO:0007669"/>
    <property type="project" value="InterPro"/>
</dbReference>
<organism evidence="5 6">
    <name type="scientific">Parathalassolituus penaei</name>
    <dbReference type="NCBI Taxonomy" id="2997323"/>
    <lineage>
        <taxon>Bacteria</taxon>
        <taxon>Pseudomonadati</taxon>
        <taxon>Pseudomonadota</taxon>
        <taxon>Gammaproteobacteria</taxon>
        <taxon>Oceanospirillales</taxon>
        <taxon>Oceanospirillaceae</taxon>
        <taxon>Parathalassolituus</taxon>
    </lineage>
</organism>
<name>A0A9X3EPI4_9GAMM</name>
<proteinExistence type="predicted"/>
<sequence length="172" mass="19344">MSQAPNRMPLIPRPLTREAFAPFGDVIETAGRDHFTINDGYAERFHDLANIDLAEQNGRTLLSIFRARPRPRPIVITMMERHPLSSQAFIPLYSVPFLVLVAPAGAEPTLENLTLFRTNGRQGVNFARGVWHFPLLVEQENQEFLIVDRGGPEKNCDLFYFEGVLGEIPAAT</sequence>
<evidence type="ECO:0000256" key="1">
    <source>
        <dbReference type="ARBA" id="ARBA00011738"/>
    </source>
</evidence>